<comment type="caution">
    <text evidence="3">The sequence shown here is derived from an EMBL/GenBank/DDBJ whole genome shotgun (WGS) entry which is preliminary data.</text>
</comment>
<accession>A0ABR6NGI7</accession>
<dbReference type="RefSeq" id="WP_184153870.1">
    <property type="nucleotide sequence ID" value="NZ_JACHKA010000001.1"/>
</dbReference>
<evidence type="ECO:0000259" key="2">
    <source>
        <dbReference type="Pfam" id="PF09361"/>
    </source>
</evidence>
<dbReference type="Proteomes" id="UP001138540">
    <property type="component" value="Unassembled WGS sequence"/>
</dbReference>
<protein>
    <submittedName>
        <fullName evidence="3">Uncharacterized protein YaaN involved in tellurite resistance</fullName>
    </submittedName>
</protein>
<evidence type="ECO:0000256" key="1">
    <source>
        <dbReference type="SAM" id="MobiDB-lite"/>
    </source>
</evidence>
<feature type="domain" description="Phasin" evidence="2">
    <location>
        <begin position="44"/>
        <end position="111"/>
    </location>
</feature>
<keyword evidence="4" id="KW-1185">Reference proteome</keyword>
<dbReference type="InterPro" id="IPR018968">
    <property type="entry name" value="Phasin"/>
</dbReference>
<dbReference type="EMBL" id="JACHKA010000001">
    <property type="protein sequence ID" value="MBB5986399.1"/>
    <property type="molecule type" value="Genomic_DNA"/>
</dbReference>
<name>A0ABR6NGI7_9SPHN</name>
<feature type="region of interest" description="Disordered" evidence="1">
    <location>
        <begin position="107"/>
        <end position="129"/>
    </location>
</feature>
<sequence length="129" mass="14539">MVSSVSFNPDFSAVEAMLPQVRRFAFTLPRMQASLAHIALQQQKEWLSFLTLRCERDMELLEQLSKTEDMTDVPGIVSNFFKRASDDYSQEARKSVEAGSQVVTEISREIETTQVPEARPGQRATVKAA</sequence>
<reference evidence="3 4" key="1">
    <citation type="submission" date="2020-08" db="EMBL/GenBank/DDBJ databases">
        <title>Exploring microbial biodiversity for novel pathways involved in the catabolism of aromatic compounds derived from lignin.</title>
        <authorList>
            <person name="Elkins J."/>
        </authorList>
    </citation>
    <scope>NUCLEOTIDE SEQUENCE [LARGE SCALE GENOMIC DNA]</scope>
    <source>
        <strain evidence="3 4">B1D3A</strain>
    </source>
</reference>
<gene>
    <name evidence="3" type="ORF">HNP60_002373</name>
</gene>
<dbReference type="Pfam" id="PF09361">
    <property type="entry name" value="Phasin_2"/>
    <property type="match status" value="1"/>
</dbReference>
<organism evidence="3 4">
    <name type="scientific">Sphingobium lignivorans</name>
    <dbReference type="NCBI Taxonomy" id="2735886"/>
    <lineage>
        <taxon>Bacteria</taxon>
        <taxon>Pseudomonadati</taxon>
        <taxon>Pseudomonadota</taxon>
        <taxon>Alphaproteobacteria</taxon>
        <taxon>Sphingomonadales</taxon>
        <taxon>Sphingomonadaceae</taxon>
        <taxon>Sphingobium</taxon>
    </lineage>
</organism>
<evidence type="ECO:0000313" key="4">
    <source>
        <dbReference type="Proteomes" id="UP001138540"/>
    </source>
</evidence>
<evidence type="ECO:0000313" key="3">
    <source>
        <dbReference type="EMBL" id="MBB5986399.1"/>
    </source>
</evidence>
<proteinExistence type="predicted"/>